<evidence type="ECO:0000313" key="2">
    <source>
        <dbReference type="EMBL" id="KVG61332.1"/>
    </source>
</evidence>
<dbReference type="AlphaFoldDB" id="A0A103R504"/>
<organism evidence="2 3">
    <name type="scientific">Burkholderia ubonensis</name>
    <dbReference type="NCBI Taxonomy" id="101571"/>
    <lineage>
        <taxon>Bacteria</taxon>
        <taxon>Pseudomonadati</taxon>
        <taxon>Pseudomonadota</taxon>
        <taxon>Betaproteobacteria</taxon>
        <taxon>Burkholderiales</taxon>
        <taxon>Burkholderiaceae</taxon>
        <taxon>Burkholderia</taxon>
        <taxon>Burkholderia cepacia complex</taxon>
    </lineage>
</organism>
<sequence length="96" mass="10105">MVDYVVANTKQDPNAVFAGSVPYLKLAGVVLCGWQMARALAVAQANRANDPAFYDAKIAIAQFYAEHILVQAGGFEASIVGAKGGEGVLALTEDQF</sequence>
<protein>
    <recommendedName>
        <fullName evidence="1">Acetyl-CoA dehydrogenase-like C-terminal domain-containing protein</fullName>
    </recommendedName>
</protein>
<dbReference type="EMBL" id="LOXM01000188">
    <property type="protein sequence ID" value="KVG61332.1"/>
    <property type="molecule type" value="Genomic_DNA"/>
</dbReference>
<evidence type="ECO:0000259" key="1">
    <source>
        <dbReference type="Pfam" id="PF12806"/>
    </source>
</evidence>
<name>A0A103R504_9BURK</name>
<feature type="domain" description="Acetyl-CoA dehydrogenase-like C-terminal" evidence="1">
    <location>
        <begin position="2"/>
        <end position="80"/>
    </location>
</feature>
<dbReference type="Proteomes" id="UP000064029">
    <property type="component" value="Unassembled WGS sequence"/>
</dbReference>
<evidence type="ECO:0000313" key="3">
    <source>
        <dbReference type="Proteomes" id="UP000064029"/>
    </source>
</evidence>
<proteinExistence type="predicted"/>
<accession>A0A103R504</accession>
<dbReference type="Pfam" id="PF12806">
    <property type="entry name" value="Acyl-CoA_dh_C"/>
    <property type="match status" value="1"/>
</dbReference>
<reference evidence="2 3" key="1">
    <citation type="submission" date="2015-11" db="EMBL/GenBank/DDBJ databases">
        <title>Expanding the genomic diversity of Burkholderia species for the development of highly accurate diagnostics.</title>
        <authorList>
            <person name="Sahl J."/>
            <person name="Keim P."/>
            <person name="Wagner D."/>
        </authorList>
    </citation>
    <scope>NUCLEOTIDE SEQUENCE [LARGE SCALE GENOMIC DNA]</scope>
    <source>
        <strain evidence="2 3">MSMB2036</strain>
    </source>
</reference>
<dbReference type="InterPro" id="IPR025878">
    <property type="entry name" value="Acyl-CoA_dh-like_C_dom"/>
</dbReference>
<comment type="caution">
    <text evidence="2">The sequence shown here is derived from an EMBL/GenBank/DDBJ whole genome shotgun (WGS) entry which is preliminary data.</text>
</comment>
<gene>
    <name evidence="2" type="ORF">WJ33_31635</name>
</gene>